<protein>
    <submittedName>
        <fullName evidence="1">Uncharacterized protein</fullName>
    </submittedName>
</protein>
<dbReference type="EMBL" id="JAWJWE010000008">
    <property type="protein sequence ID" value="KAK6631701.1"/>
    <property type="molecule type" value="Genomic_DNA"/>
</dbReference>
<comment type="caution">
    <text evidence="1">The sequence shown here is derived from an EMBL/GenBank/DDBJ whole genome shotgun (WGS) entry which is preliminary data.</text>
</comment>
<name>A0AAN8P4F1_POLSC</name>
<evidence type="ECO:0000313" key="1">
    <source>
        <dbReference type="EMBL" id="KAK6631701.1"/>
    </source>
</evidence>
<gene>
    <name evidence="1" type="ORF">RUM43_013765</name>
</gene>
<dbReference type="AlphaFoldDB" id="A0AAN8P4F1"/>
<sequence length="68" mass="7443">MFVANLLPSIVAFEPYYLLLLTCHPTDSPDAYEISPRRTLRLRIPPATALVLVLIKSVNQTSAVSSSA</sequence>
<proteinExistence type="predicted"/>
<accession>A0AAN8P4F1</accession>
<organism evidence="1 2">
    <name type="scientific">Polyplax serrata</name>
    <name type="common">Common mouse louse</name>
    <dbReference type="NCBI Taxonomy" id="468196"/>
    <lineage>
        <taxon>Eukaryota</taxon>
        <taxon>Metazoa</taxon>
        <taxon>Ecdysozoa</taxon>
        <taxon>Arthropoda</taxon>
        <taxon>Hexapoda</taxon>
        <taxon>Insecta</taxon>
        <taxon>Pterygota</taxon>
        <taxon>Neoptera</taxon>
        <taxon>Paraneoptera</taxon>
        <taxon>Psocodea</taxon>
        <taxon>Troctomorpha</taxon>
        <taxon>Phthiraptera</taxon>
        <taxon>Anoplura</taxon>
        <taxon>Polyplacidae</taxon>
        <taxon>Polyplax</taxon>
    </lineage>
</organism>
<dbReference type="Proteomes" id="UP001372834">
    <property type="component" value="Unassembled WGS sequence"/>
</dbReference>
<reference evidence="1 2" key="1">
    <citation type="submission" date="2023-10" db="EMBL/GenBank/DDBJ databases">
        <title>Genomes of two closely related lineages of the louse Polyplax serrata with different host specificities.</title>
        <authorList>
            <person name="Martinu J."/>
            <person name="Tarabai H."/>
            <person name="Stefka J."/>
            <person name="Hypsa V."/>
        </authorList>
    </citation>
    <scope>NUCLEOTIDE SEQUENCE [LARGE SCALE GENOMIC DNA]</scope>
    <source>
        <strain evidence="1">HR10_N</strain>
    </source>
</reference>
<evidence type="ECO:0000313" key="2">
    <source>
        <dbReference type="Proteomes" id="UP001372834"/>
    </source>
</evidence>